<keyword evidence="3" id="KW-1185">Reference proteome</keyword>
<dbReference type="AlphaFoldDB" id="A0A2I0HUD9"/>
<reference evidence="2 3" key="1">
    <citation type="submission" date="2017-11" db="EMBL/GenBank/DDBJ databases">
        <title>De-novo sequencing of pomegranate (Punica granatum L.) genome.</title>
        <authorList>
            <person name="Akparov Z."/>
            <person name="Amiraslanov A."/>
            <person name="Hajiyeva S."/>
            <person name="Abbasov M."/>
            <person name="Kaur K."/>
            <person name="Hamwieh A."/>
            <person name="Solovyev V."/>
            <person name="Salamov A."/>
            <person name="Braich B."/>
            <person name="Kosarev P."/>
            <person name="Mahmoud A."/>
            <person name="Hajiyev E."/>
            <person name="Babayeva S."/>
            <person name="Izzatullayeva V."/>
            <person name="Mammadov A."/>
            <person name="Mammadov A."/>
            <person name="Sharifova S."/>
            <person name="Ojaghi J."/>
            <person name="Eynullazada K."/>
            <person name="Bayramov B."/>
            <person name="Abdulazimova A."/>
            <person name="Shahmuradov I."/>
        </authorList>
    </citation>
    <scope>NUCLEOTIDE SEQUENCE [LARGE SCALE GENOMIC DNA]</scope>
    <source>
        <strain evidence="3">cv. AG2017</strain>
        <tissue evidence="2">Leaf</tissue>
    </source>
</reference>
<comment type="caution">
    <text evidence="2">The sequence shown here is derived from an EMBL/GenBank/DDBJ whole genome shotgun (WGS) entry which is preliminary data.</text>
</comment>
<feature type="compositionally biased region" description="Basic residues" evidence="1">
    <location>
        <begin position="103"/>
        <end position="114"/>
    </location>
</feature>
<evidence type="ECO:0000313" key="2">
    <source>
        <dbReference type="EMBL" id="PKI35321.1"/>
    </source>
</evidence>
<evidence type="ECO:0000256" key="1">
    <source>
        <dbReference type="SAM" id="MobiDB-lite"/>
    </source>
</evidence>
<protein>
    <submittedName>
        <fullName evidence="2">Uncharacterized protein</fullName>
    </submittedName>
</protein>
<feature type="compositionally biased region" description="Polar residues" evidence="1">
    <location>
        <begin position="69"/>
        <end position="86"/>
    </location>
</feature>
<dbReference type="Proteomes" id="UP000233551">
    <property type="component" value="Unassembled WGS sequence"/>
</dbReference>
<proteinExistence type="predicted"/>
<dbReference type="EMBL" id="PGOL01005401">
    <property type="protein sequence ID" value="PKI35321.1"/>
    <property type="molecule type" value="Genomic_DNA"/>
</dbReference>
<name>A0A2I0HUD9_PUNGR</name>
<gene>
    <name evidence="2" type="ORF">CRG98_044289</name>
</gene>
<organism evidence="2 3">
    <name type="scientific">Punica granatum</name>
    <name type="common">Pomegranate</name>
    <dbReference type="NCBI Taxonomy" id="22663"/>
    <lineage>
        <taxon>Eukaryota</taxon>
        <taxon>Viridiplantae</taxon>
        <taxon>Streptophyta</taxon>
        <taxon>Embryophyta</taxon>
        <taxon>Tracheophyta</taxon>
        <taxon>Spermatophyta</taxon>
        <taxon>Magnoliopsida</taxon>
        <taxon>eudicotyledons</taxon>
        <taxon>Gunneridae</taxon>
        <taxon>Pentapetalae</taxon>
        <taxon>rosids</taxon>
        <taxon>malvids</taxon>
        <taxon>Myrtales</taxon>
        <taxon>Lythraceae</taxon>
        <taxon>Punica</taxon>
    </lineage>
</organism>
<accession>A0A2I0HUD9</accession>
<feature type="region of interest" description="Disordered" evidence="1">
    <location>
        <begin position="1"/>
        <end position="114"/>
    </location>
</feature>
<evidence type="ECO:0000313" key="3">
    <source>
        <dbReference type="Proteomes" id="UP000233551"/>
    </source>
</evidence>
<sequence>MTNDTSGRVPEASRLSQDTLDLSRTPFLSGLPGPDPLTRLPEERSSGSERLPANLRGTFTESRDHSDSRTPQSIRGTLRKPQSQVPRPSRANGLRSGTTSQRSHTRQKGHRNEH</sequence>